<proteinExistence type="predicted"/>
<reference evidence="3" key="1">
    <citation type="journal article" date="2019" name="Int. J. Syst. Evol. Microbiol.">
        <title>The Global Catalogue of Microorganisms (GCM) 10K type strain sequencing project: providing services to taxonomists for standard genome sequencing and annotation.</title>
        <authorList>
            <consortium name="The Broad Institute Genomics Platform"/>
            <consortium name="The Broad Institute Genome Sequencing Center for Infectious Disease"/>
            <person name="Wu L."/>
            <person name="Ma J."/>
        </authorList>
    </citation>
    <scope>NUCLEOTIDE SEQUENCE [LARGE SCALE GENOMIC DNA]</scope>
    <source>
        <strain evidence="3">JCM 17906</strain>
    </source>
</reference>
<evidence type="ECO:0000313" key="2">
    <source>
        <dbReference type="EMBL" id="GAA4545416.1"/>
    </source>
</evidence>
<name>A0ABP8RSJ8_9PSEU</name>
<sequence>MAAVDRAFAAVTGYDERLTAELVAVPEDVPDESAVPVPADGGLPGHRGSLGANVRRRSLD</sequence>
<feature type="region of interest" description="Disordered" evidence="1">
    <location>
        <begin position="29"/>
        <end position="60"/>
    </location>
</feature>
<gene>
    <name evidence="2" type="ORF">GCM10023175_25170</name>
</gene>
<dbReference type="EMBL" id="BAABGT010000031">
    <property type="protein sequence ID" value="GAA4545416.1"/>
    <property type="molecule type" value="Genomic_DNA"/>
</dbReference>
<accession>A0ABP8RSJ8</accession>
<evidence type="ECO:0000256" key="1">
    <source>
        <dbReference type="SAM" id="MobiDB-lite"/>
    </source>
</evidence>
<evidence type="ECO:0000313" key="3">
    <source>
        <dbReference type="Proteomes" id="UP001501598"/>
    </source>
</evidence>
<keyword evidence="3" id="KW-1185">Reference proteome</keyword>
<organism evidence="2 3">
    <name type="scientific">Pseudonocardia xishanensis</name>
    <dbReference type="NCBI Taxonomy" id="630995"/>
    <lineage>
        <taxon>Bacteria</taxon>
        <taxon>Bacillati</taxon>
        <taxon>Actinomycetota</taxon>
        <taxon>Actinomycetes</taxon>
        <taxon>Pseudonocardiales</taxon>
        <taxon>Pseudonocardiaceae</taxon>
        <taxon>Pseudonocardia</taxon>
    </lineage>
</organism>
<dbReference type="RefSeq" id="WP_345416405.1">
    <property type="nucleotide sequence ID" value="NZ_BAABGT010000031.1"/>
</dbReference>
<dbReference type="Proteomes" id="UP001501598">
    <property type="component" value="Unassembled WGS sequence"/>
</dbReference>
<protein>
    <submittedName>
        <fullName evidence="2">Uncharacterized protein</fullName>
    </submittedName>
</protein>
<comment type="caution">
    <text evidence="2">The sequence shown here is derived from an EMBL/GenBank/DDBJ whole genome shotgun (WGS) entry which is preliminary data.</text>
</comment>